<dbReference type="Pfam" id="PF21787">
    <property type="entry name" value="TNP-like_RNaseH_N"/>
    <property type="match status" value="1"/>
</dbReference>
<dbReference type="InterPro" id="IPR048365">
    <property type="entry name" value="TNP-like_RNaseH_N"/>
</dbReference>
<feature type="domain" description="Transposable element P transposase-like RNase H" evidence="2">
    <location>
        <begin position="78"/>
        <end position="117"/>
    </location>
</feature>
<dbReference type="EMBL" id="BLXT01003909">
    <property type="protein sequence ID" value="GFO07765.1"/>
    <property type="molecule type" value="Genomic_DNA"/>
</dbReference>
<dbReference type="Proteomes" id="UP000735302">
    <property type="component" value="Unassembled WGS sequence"/>
</dbReference>
<evidence type="ECO:0000313" key="3">
    <source>
        <dbReference type="EMBL" id="GFO07765.1"/>
    </source>
</evidence>
<dbReference type="InterPro" id="IPR021896">
    <property type="entry name" value="THAP9-like_HTH"/>
</dbReference>
<sequence length="117" mass="13051">MCRAVGDHVSGVPLHLMKRIMSQKASGSSKVYHPALKAFALKLQFYSTKAYEYVWDPFGLGLPHVATIRRWYSSVGGSTGFCQEAFRSLERRVAATETGEQVICALMLDEMAIKKHV</sequence>
<protein>
    <submittedName>
        <fullName evidence="3">THAP domain containing 9</fullName>
    </submittedName>
</protein>
<name>A0AAV4AHX3_9GAST</name>
<dbReference type="Pfam" id="PF12017">
    <property type="entry name" value="Tnp_P_element"/>
    <property type="match status" value="1"/>
</dbReference>
<comment type="caution">
    <text evidence="3">The sequence shown here is derived from an EMBL/GenBank/DDBJ whole genome shotgun (WGS) entry which is preliminary data.</text>
</comment>
<evidence type="ECO:0000313" key="4">
    <source>
        <dbReference type="Proteomes" id="UP000735302"/>
    </source>
</evidence>
<gene>
    <name evidence="3" type="ORF">PoB_003427000</name>
</gene>
<evidence type="ECO:0000259" key="2">
    <source>
        <dbReference type="Pfam" id="PF21787"/>
    </source>
</evidence>
<feature type="domain" description="THAP9-like helix-turn-helix" evidence="1">
    <location>
        <begin position="8"/>
        <end position="71"/>
    </location>
</feature>
<keyword evidence="4" id="KW-1185">Reference proteome</keyword>
<accession>A0AAV4AHX3</accession>
<reference evidence="3 4" key="1">
    <citation type="journal article" date="2021" name="Elife">
        <title>Chloroplast acquisition without the gene transfer in kleptoplastic sea slugs, Plakobranchus ocellatus.</title>
        <authorList>
            <person name="Maeda T."/>
            <person name="Takahashi S."/>
            <person name="Yoshida T."/>
            <person name="Shimamura S."/>
            <person name="Takaki Y."/>
            <person name="Nagai Y."/>
            <person name="Toyoda A."/>
            <person name="Suzuki Y."/>
            <person name="Arimoto A."/>
            <person name="Ishii H."/>
            <person name="Satoh N."/>
            <person name="Nishiyama T."/>
            <person name="Hasebe M."/>
            <person name="Maruyama T."/>
            <person name="Minagawa J."/>
            <person name="Obokata J."/>
            <person name="Shigenobu S."/>
        </authorList>
    </citation>
    <scope>NUCLEOTIDE SEQUENCE [LARGE SCALE GENOMIC DNA]</scope>
</reference>
<organism evidence="3 4">
    <name type="scientific">Plakobranchus ocellatus</name>
    <dbReference type="NCBI Taxonomy" id="259542"/>
    <lineage>
        <taxon>Eukaryota</taxon>
        <taxon>Metazoa</taxon>
        <taxon>Spiralia</taxon>
        <taxon>Lophotrochozoa</taxon>
        <taxon>Mollusca</taxon>
        <taxon>Gastropoda</taxon>
        <taxon>Heterobranchia</taxon>
        <taxon>Euthyneura</taxon>
        <taxon>Panpulmonata</taxon>
        <taxon>Sacoglossa</taxon>
        <taxon>Placobranchoidea</taxon>
        <taxon>Plakobranchidae</taxon>
        <taxon>Plakobranchus</taxon>
    </lineage>
</organism>
<proteinExistence type="predicted"/>
<dbReference type="AlphaFoldDB" id="A0AAV4AHX3"/>
<evidence type="ECO:0000259" key="1">
    <source>
        <dbReference type="Pfam" id="PF12017"/>
    </source>
</evidence>